<evidence type="ECO:0000256" key="1">
    <source>
        <dbReference type="SAM" id="MobiDB-lite"/>
    </source>
</evidence>
<protein>
    <submittedName>
        <fullName evidence="2">Uncharacterized protein</fullName>
    </submittedName>
</protein>
<reference evidence="2" key="1">
    <citation type="submission" date="2022-06" db="EMBL/GenBank/DDBJ databases">
        <title>WGS of actinobacteria.</title>
        <authorList>
            <person name="Thawai C."/>
        </authorList>
    </citation>
    <scope>NUCLEOTIDE SEQUENCE</scope>
    <source>
        <strain evidence="2">AA8</strain>
    </source>
</reference>
<dbReference type="RefSeq" id="WP_168095813.1">
    <property type="nucleotide sequence ID" value="NZ_JAATER010000494.1"/>
</dbReference>
<dbReference type="AlphaFoldDB" id="A0A9X2LJC7"/>
<dbReference type="Proteomes" id="UP001142374">
    <property type="component" value="Unassembled WGS sequence"/>
</dbReference>
<evidence type="ECO:0000313" key="2">
    <source>
        <dbReference type="EMBL" id="MCQ8771937.1"/>
    </source>
</evidence>
<sequence>MTGRRGEKPAGHRKAVPRDMQDQQAAAAPERDRAGPAPSRGSKNARKAEGAGGGEQRTDRTGDLKQPKADEPPD</sequence>
<gene>
    <name evidence="2" type="ORF">NQU55_19500</name>
</gene>
<feature type="region of interest" description="Disordered" evidence="1">
    <location>
        <begin position="1"/>
        <end position="74"/>
    </location>
</feature>
<feature type="compositionally biased region" description="Basic and acidic residues" evidence="1">
    <location>
        <begin position="56"/>
        <end position="74"/>
    </location>
</feature>
<evidence type="ECO:0000313" key="3">
    <source>
        <dbReference type="Proteomes" id="UP001142374"/>
    </source>
</evidence>
<feature type="compositionally biased region" description="Basic and acidic residues" evidence="1">
    <location>
        <begin position="1"/>
        <end position="21"/>
    </location>
</feature>
<dbReference type="EMBL" id="JANIID010000017">
    <property type="protein sequence ID" value="MCQ8771937.1"/>
    <property type="molecule type" value="Genomic_DNA"/>
</dbReference>
<keyword evidence="3" id="KW-1185">Reference proteome</keyword>
<accession>A0A9X2LJC7</accession>
<comment type="caution">
    <text evidence="2">The sequence shown here is derived from an EMBL/GenBank/DDBJ whole genome shotgun (WGS) entry which is preliminary data.</text>
</comment>
<name>A0A9X2LJC7_9ACTN</name>
<organism evidence="2 3">
    <name type="scientific">Streptomyces telluris</name>
    <dbReference type="NCBI Taxonomy" id="2720021"/>
    <lineage>
        <taxon>Bacteria</taxon>
        <taxon>Bacillati</taxon>
        <taxon>Actinomycetota</taxon>
        <taxon>Actinomycetes</taxon>
        <taxon>Kitasatosporales</taxon>
        <taxon>Streptomycetaceae</taxon>
        <taxon>Streptomyces</taxon>
    </lineage>
</organism>
<proteinExistence type="predicted"/>